<feature type="region of interest" description="Disordered" evidence="1">
    <location>
        <begin position="49"/>
        <end position="75"/>
    </location>
</feature>
<evidence type="ECO:0000313" key="3">
    <source>
        <dbReference type="Proteomes" id="UP000324748"/>
    </source>
</evidence>
<evidence type="ECO:0000313" key="2">
    <source>
        <dbReference type="EMBL" id="KAA1094059.1"/>
    </source>
</evidence>
<sequence>MLLEEAEFRAEIVRALNDRPDFRDLIEELNEVYEIVRLMKAAGILSDDGNPVPVRAGRNRERNLSESADDDANLDTQEQVNVAGILEALRFLRSPRIRPGGAAPGNRRQAESQFNLHIGDRVEIDTDGWTDTRSAE</sequence>
<dbReference type="EMBL" id="VSWC01000079">
    <property type="protein sequence ID" value="KAA1094059.1"/>
    <property type="molecule type" value="Genomic_DNA"/>
</dbReference>
<gene>
    <name evidence="2" type="ORF">PGT21_008362</name>
</gene>
<accession>A0A5B0P1X3</accession>
<reference evidence="2 3" key="1">
    <citation type="submission" date="2019-05" db="EMBL/GenBank/DDBJ databases">
        <title>Emergence of the Ug99 lineage of the wheat stem rust pathogen through somatic hybridization.</title>
        <authorList>
            <person name="Li F."/>
            <person name="Upadhyaya N.M."/>
            <person name="Sperschneider J."/>
            <person name="Matny O."/>
            <person name="Nguyen-Phuc H."/>
            <person name="Mago R."/>
            <person name="Raley C."/>
            <person name="Miller M.E."/>
            <person name="Silverstein K.A.T."/>
            <person name="Henningsen E."/>
            <person name="Hirsch C.D."/>
            <person name="Visser B."/>
            <person name="Pretorius Z.A."/>
            <person name="Steffenson B.J."/>
            <person name="Schwessinger B."/>
            <person name="Dodds P.N."/>
            <person name="Figueroa M."/>
        </authorList>
    </citation>
    <scope>NUCLEOTIDE SEQUENCE [LARGE SCALE GENOMIC DNA]</scope>
    <source>
        <strain evidence="2">21-0</strain>
    </source>
</reference>
<proteinExistence type="predicted"/>
<dbReference type="OrthoDB" id="10320088at2759"/>
<organism evidence="2 3">
    <name type="scientific">Puccinia graminis f. sp. tritici</name>
    <dbReference type="NCBI Taxonomy" id="56615"/>
    <lineage>
        <taxon>Eukaryota</taxon>
        <taxon>Fungi</taxon>
        <taxon>Dikarya</taxon>
        <taxon>Basidiomycota</taxon>
        <taxon>Pucciniomycotina</taxon>
        <taxon>Pucciniomycetes</taxon>
        <taxon>Pucciniales</taxon>
        <taxon>Pucciniaceae</taxon>
        <taxon>Puccinia</taxon>
    </lineage>
</organism>
<evidence type="ECO:0000256" key="1">
    <source>
        <dbReference type="SAM" id="MobiDB-lite"/>
    </source>
</evidence>
<name>A0A5B0P1X3_PUCGR</name>
<protein>
    <submittedName>
        <fullName evidence="2">Uncharacterized protein</fullName>
    </submittedName>
</protein>
<comment type="caution">
    <text evidence="2">The sequence shown here is derived from an EMBL/GenBank/DDBJ whole genome shotgun (WGS) entry which is preliminary data.</text>
</comment>
<dbReference type="AlphaFoldDB" id="A0A5B0P1X3"/>
<dbReference type="Proteomes" id="UP000324748">
    <property type="component" value="Unassembled WGS sequence"/>
</dbReference>
<keyword evidence="3" id="KW-1185">Reference proteome</keyword>
<feature type="region of interest" description="Disordered" evidence="1">
    <location>
        <begin position="97"/>
        <end position="117"/>
    </location>
</feature>